<name>A0AAE2SGA3_9BACT</name>
<feature type="domain" description="Sulfatase N-terminal" evidence="4">
    <location>
        <begin position="23"/>
        <end position="358"/>
    </location>
</feature>
<evidence type="ECO:0000256" key="3">
    <source>
        <dbReference type="SAM" id="SignalP"/>
    </source>
</evidence>
<dbReference type="Gene3D" id="3.40.720.10">
    <property type="entry name" value="Alkaline Phosphatase, subunit A"/>
    <property type="match status" value="1"/>
</dbReference>
<dbReference type="RefSeq" id="WP_309490460.1">
    <property type="nucleotide sequence ID" value="NZ_JAENIG010000008.1"/>
</dbReference>
<sequence>MKPIHFIAATLISASASQAASKPNIVYLMSDDQSTYSLGCYGNTDVKTPNIDRLGADGIVFDRHYNTTAICMASRASVMTGMYEYKTGCNFSHGDMLTSTWKKSYPILLRKAGYRTAFAGKFGFELKETPEGEKLPLPAEDFDMWGGGPQQTQYATKHNKSMAAYAKKYPHSTLSYGAFGRDFIAKAAQAGKPFCLSISFKAPHKPATPDPKFDHVYAGKTFKKPVNYGREHGEHFSKQSKTDRQYERFHSWNYSDQYDQVMATYHQQIYAIDVAVGMIRKALDDHKVADNTVIIYTSDNGFFCGSHGYGSKVLPYEESAGAPLIVFDPRHKNSGKQLRSKALTANIDFAPTILQLAGLSVPDNMDGANLMELYDKQDAEIHQSIALINVWGRYPTHALSVVTKDMKYIHWGYAAEGFEVTEELYHISKDRHELTNQVRNPEYSTALNDLRKAYDQHLAHWKAEAVPYNRYQQYGTVFDRKLPWEERAKALHKRKKKAKTK</sequence>
<dbReference type="GO" id="GO:0005737">
    <property type="term" value="C:cytoplasm"/>
    <property type="evidence" value="ECO:0007669"/>
    <property type="project" value="TreeGrafter"/>
</dbReference>
<evidence type="ECO:0000313" key="5">
    <source>
        <dbReference type="EMBL" id="MBK1855846.1"/>
    </source>
</evidence>
<dbReference type="GO" id="GO:0008484">
    <property type="term" value="F:sulfuric ester hydrolase activity"/>
    <property type="evidence" value="ECO:0007669"/>
    <property type="project" value="TreeGrafter"/>
</dbReference>
<evidence type="ECO:0000259" key="4">
    <source>
        <dbReference type="Pfam" id="PF00884"/>
    </source>
</evidence>
<dbReference type="PANTHER" id="PTHR45953:SF1">
    <property type="entry name" value="IDURONATE 2-SULFATASE"/>
    <property type="match status" value="1"/>
</dbReference>
<keyword evidence="2" id="KW-0378">Hydrolase</keyword>
<evidence type="ECO:0000256" key="2">
    <source>
        <dbReference type="ARBA" id="ARBA00022801"/>
    </source>
</evidence>
<evidence type="ECO:0000256" key="1">
    <source>
        <dbReference type="ARBA" id="ARBA00022723"/>
    </source>
</evidence>
<gene>
    <name evidence="5" type="ORF">JIN83_12810</name>
</gene>
<dbReference type="InterPro" id="IPR017850">
    <property type="entry name" value="Alkaline_phosphatase_core_sf"/>
</dbReference>
<dbReference type="CDD" id="cd16031">
    <property type="entry name" value="G6S_like"/>
    <property type="match status" value="1"/>
</dbReference>
<dbReference type="EMBL" id="JAENIG010000008">
    <property type="protein sequence ID" value="MBK1855846.1"/>
    <property type="molecule type" value="Genomic_DNA"/>
</dbReference>
<evidence type="ECO:0000313" key="6">
    <source>
        <dbReference type="Proteomes" id="UP000634206"/>
    </source>
</evidence>
<comment type="caution">
    <text evidence="5">The sequence shown here is derived from an EMBL/GenBank/DDBJ whole genome shotgun (WGS) entry which is preliminary data.</text>
</comment>
<feature type="signal peptide" evidence="3">
    <location>
        <begin position="1"/>
        <end position="19"/>
    </location>
</feature>
<dbReference type="GO" id="GO:0046872">
    <property type="term" value="F:metal ion binding"/>
    <property type="evidence" value="ECO:0007669"/>
    <property type="project" value="UniProtKB-KW"/>
</dbReference>
<keyword evidence="1" id="KW-0479">Metal-binding</keyword>
<dbReference type="Proteomes" id="UP000634206">
    <property type="component" value="Unassembled WGS sequence"/>
</dbReference>
<feature type="chain" id="PRO_5042101005" evidence="3">
    <location>
        <begin position="20"/>
        <end position="501"/>
    </location>
</feature>
<organism evidence="5 6">
    <name type="scientific">Oceaniferula flava</name>
    <dbReference type="NCBI Taxonomy" id="2800421"/>
    <lineage>
        <taxon>Bacteria</taxon>
        <taxon>Pseudomonadati</taxon>
        <taxon>Verrucomicrobiota</taxon>
        <taxon>Verrucomicrobiia</taxon>
        <taxon>Verrucomicrobiales</taxon>
        <taxon>Verrucomicrobiaceae</taxon>
        <taxon>Oceaniferula</taxon>
    </lineage>
</organism>
<dbReference type="PANTHER" id="PTHR45953">
    <property type="entry name" value="IDURONATE 2-SULFATASE"/>
    <property type="match status" value="1"/>
</dbReference>
<protein>
    <submittedName>
        <fullName evidence="5">Sulfatase</fullName>
    </submittedName>
</protein>
<dbReference type="SUPFAM" id="SSF53649">
    <property type="entry name" value="Alkaline phosphatase-like"/>
    <property type="match status" value="1"/>
</dbReference>
<dbReference type="Pfam" id="PF00884">
    <property type="entry name" value="Sulfatase"/>
    <property type="match status" value="1"/>
</dbReference>
<dbReference type="InterPro" id="IPR000917">
    <property type="entry name" value="Sulfatase_N"/>
</dbReference>
<accession>A0AAE2SGA3</accession>
<keyword evidence="3" id="KW-0732">Signal</keyword>
<keyword evidence="6" id="KW-1185">Reference proteome</keyword>
<dbReference type="AlphaFoldDB" id="A0AAE2SGA3"/>
<proteinExistence type="predicted"/>
<reference evidence="5" key="1">
    <citation type="submission" date="2021-01" db="EMBL/GenBank/DDBJ databases">
        <title>Modified the classification status of verrucomicrobia.</title>
        <authorList>
            <person name="Feng X."/>
        </authorList>
    </citation>
    <scope>NUCLEOTIDE SEQUENCE</scope>
    <source>
        <strain evidence="5">5K15</strain>
    </source>
</reference>